<gene>
    <name evidence="1" type="ORF">OI25_1574</name>
</gene>
<dbReference type="AlphaFoldDB" id="A0AAU8SVZ1"/>
<dbReference type="Proteomes" id="UP000032614">
    <property type="component" value="Chromosome 1"/>
</dbReference>
<accession>A0AAU8SVZ1</accession>
<proteinExistence type="predicted"/>
<dbReference type="EMBL" id="CP010026">
    <property type="protein sequence ID" value="AJZ57612.1"/>
    <property type="molecule type" value="Genomic_DNA"/>
</dbReference>
<name>A0AAU8SVZ1_9BURK</name>
<sequence length="39" mass="4220">MTSTWPPASRGVYDPVERLYGSGRIVLDGAGDQPASQKR</sequence>
<protein>
    <submittedName>
        <fullName evidence="1">Uncharacterized protein</fullName>
    </submittedName>
</protein>
<evidence type="ECO:0000313" key="1">
    <source>
        <dbReference type="EMBL" id="AJZ57612.1"/>
    </source>
</evidence>
<dbReference type="KEGG" id="bfn:OI25_1574"/>
<organism evidence="1 2">
    <name type="scientific">Paraburkholderia fungorum</name>
    <dbReference type="NCBI Taxonomy" id="134537"/>
    <lineage>
        <taxon>Bacteria</taxon>
        <taxon>Pseudomonadati</taxon>
        <taxon>Pseudomonadota</taxon>
        <taxon>Betaproteobacteria</taxon>
        <taxon>Burkholderiales</taxon>
        <taxon>Burkholderiaceae</taxon>
        <taxon>Paraburkholderia</taxon>
    </lineage>
</organism>
<evidence type="ECO:0000313" key="2">
    <source>
        <dbReference type="Proteomes" id="UP000032614"/>
    </source>
</evidence>
<reference evidence="1 2" key="1">
    <citation type="journal article" date="2015" name="Genome Announc.">
        <title>Complete genome sequences for 59 burkholderia isolates, both pathogenic and near neighbor.</title>
        <authorList>
            <person name="Johnson S.L."/>
            <person name="Bishop-Lilly K.A."/>
            <person name="Ladner J.T."/>
            <person name="Daligault H.E."/>
            <person name="Davenport K.W."/>
            <person name="Jaissle J."/>
            <person name="Frey K.G."/>
            <person name="Koroleva G.I."/>
            <person name="Bruce D.C."/>
            <person name="Coyne S.R."/>
            <person name="Broomall S.M."/>
            <person name="Li P.E."/>
            <person name="Teshima H."/>
            <person name="Gibbons H.S."/>
            <person name="Palacios G.F."/>
            <person name="Rosenzweig C.N."/>
            <person name="Redden C.L."/>
            <person name="Xu Y."/>
            <person name="Minogue T.D."/>
            <person name="Chain P.S."/>
        </authorList>
    </citation>
    <scope>NUCLEOTIDE SEQUENCE [LARGE SCALE GENOMIC DNA]</scope>
    <source>
        <strain evidence="1 2">ATCC BAA-463</strain>
    </source>
</reference>